<keyword evidence="3 6" id="KW-0812">Transmembrane</keyword>
<organism evidence="7 8">
    <name type="scientific">Metabacillus flavus</name>
    <dbReference type="NCBI Taxonomy" id="2823519"/>
    <lineage>
        <taxon>Bacteria</taxon>
        <taxon>Bacillati</taxon>
        <taxon>Bacillota</taxon>
        <taxon>Bacilli</taxon>
        <taxon>Bacillales</taxon>
        <taxon>Bacillaceae</taxon>
        <taxon>Metabacillus</taxon>
    </lineage>
</organism>
<feature type="transmembrane region" description="Helical" evidence="6">
    <location>
        <begin position="153"/>
        <end position="178"/>
    </location>
</feature>
<dbReference type="Pfam" id="PF01810">
    <property type="entry name" value="LysE"/>
    <property type="match status" value="1"/>
</dbReference>
<proteinExistence type="predicted"/>
<dbReference type="InterPro" id="IPR001123">
    <property type="entry name" value="LeuE-type"/>
</dbReference>
<dbReference type="PANTHER" id="PTHR30086:SF6">
    <property type="entry name" value="AMINO ACID EFFLUX PROTEIN YCGF-RELATED"/>
    <property type="match status" value="1"/>
</dbReference>
<feature type="transmembrane region" description="Helical" evidence="6">
    <location>
        <begin position="43"/>
        <end position="67"/>
    </location>
</feature>
<evidence type="ECO:0000256" key="2">
    <source>
        <dbReference type="ARBA" id="ARBA00022475"/>
    </source>
</evidence>
<feature type="transmembrane region" description="Helical" evidence="6">
    <location>
        <begin position="116"/>
        <end position="141"/>
    </location>
</feature>
<comment type="subcellular location">
    <subcellularLocation>
        <location evidence="1">Cell membrane</location>
        <topology evidence="1">Multi-pass membrane protein</topology>
    </subcellularLocation>
</comment>
<feature type="transmembrane region" description="Helical" evidence="6">
    <location>
        <begin position="190"/>
        <end position="210"/>
    </location>
</feature>
<keyword evidence="4 6" id="KW-1133">Transmembrane helix</keyword>
<keyword evidence="8" id="KW-1185">Reference proteome</keyword>
<feature type="transmembrane region" description="Helical" evidence="6">
    <location>
        <begin position="74"/>
        <end position="96"/>
    </location>
</feature>
<comment type="caution">
    <text evidence="7">The sequence shown here is derived from an EMBL/GenBank/DDBJ whole genome shotgun (WGS) entry which is preliminary data.</text>
</comment>
<keyword evidence="5 6" id="KW-0472">Membrane</keyword>
<dbReference type="PANTHER" id="PTHR30086">
    <property type="entry name" value="ARGININE EXPORTER PROTEIN ARGO"/>
    <property type="match status" value="1"/>
</dbReference>
<accession>A0ABS5LD60</accession>
<evidence type="ECO:0000256" key="1">
    <source>
        <dbReference type="ARBA" id="ARBA00004651"/>
    </source>
</evidence>
<keyword evidence="2" id="KW-1003">Cell membrane</keyword>
<gene>
    <name evidence="7" type="ORF">J9317_07910</name>
</gene>
<evidence type="ECO:0000313" key="7">
    <source>
        <dbReference type="EMBL" id="MBS2968680.1"/>
    </source>
</evidence>
<sequence length="214" mass="23540">MEDAISLILSPLVLGISLAAPLGPVKLEMIKKGMAGGFWPSWLTGIGAITADLFYMASIAAGFLPLFKNPAVSFFLMAAGAVLLFRLGAKSILVFFKKDALIESSEPIPHSLPHCFLTGFLIAFANPFNFLFWFGIYGAALSRFSPAAGWPHILGYSFFIILGIFLWNLNVAFTVHFGRNLISNKMIKKISFAAGLMLIAFSFKLIWDFFHSFN</sequence>
<name>A0ABS5LD60_9BACI</name>
<evidence type="ECO:0000313" key="8">
    <source>
        <dbReference type="Proteomes" id="UP000682403"/>
    </source>
</evidence>
<reference evidence="7 8" key="1">
    <citation type="submission" date="2021-04" db="EMBL/GenBank/DDBJ databases">
        <title>Metabacillus sp. strain KIGAM252 whole genome sequence.</title>
        <authorList>
            <person name="Seo M.-J."/>
            <person name="Cho E.-S."/>
            <person name="Hwang C.Y."/>
            <person name="Yoon D.J."/>
        </authorList>
    </citation>
    <scope>NUCLEOTIDE SEQUENCE [LARGE SCALE GENOMIC DNA]</scope>
    <source>
        <strain evidence="7 8">KIGAM252</strain>
    </source>
</reference>
<evidence type="ECO:0000256" key="3">
    <source>
        <dbReference type="ARBA" id="ARBA00022692"/>
    </source>
</evidence>
<dbReference type="Proteomes" id="UP000682403">
    <property type="component" value="Unassembled WGS sequence"/>
</dbReference>
<protein>
    <submittedName>
        <fullName evidence="7">LysE family transporter</fullName>
    </submittedName>
</protein>
<evidence type="ECO:0000256" key="6">
    <source>
        <dbReference type="SAM" id="Phobius"/>
    </source>
</evidence>
<dbReference type="RefSeq" id="WP_211557675.1">
    <property type="nucleotide sequence ID" value="NZ_JAGVRK010000001.1"/>
</dbReference>
<evidence type="ECO:0000256" key="5">
    <source>
        <dbReference type="ARBA" id="ARBA00023136"/>
    </source>
</evidence>
<evidence type="ECO:0000256" key="4">
    <source>
        <dbReference type="ARBA" id="ARBA00022989"/>
    </source>
</evidence>
<dbReference type="EMBL" id="JAGVRK010000001">
    <property type="protein sequence ID" value="MBS2968680.1"/>
    <property type="molecule type" value="Genomic_DNA"/>
</dbReference>